<organism evidence="1 2">
    <name type="scientific">Aspergillus aculeatinus CBS 121060</name>
    <dbReference type="NCBI Taxonomy" id="1448322"/>
    <lineage>
        <taxon>Eukaryota</taxon>
        <taxon>Fungi</taxon>
        <taxon>Dikarya</taxon>
        <taxon>Ascomycota</taxon>
        <taxon>Pezizomycotina</taxon>
        <taxon>Eurotiomycetes</taxon>
        <taxon>Eurotiomycetidae</taxon>
        <taxon>Eurotiales</taxon>
        <taxon>Aspergillaceae</taxon>
        <taxon>Aspergillus</taxon>
        <taxon>Aspergillus subgen. Circumdati</taxon>
    </lineage>
</organism>
<proteinExistence type="predicted"/>
<dbReference type="EMBL" id="KZ824949">
    <property type="protein sequence ID" value="RAH71434.1"/>
    <property type="molecule type" value="Genomic_DNA"/>
</dbReference>
<gene>
    <name evidence="1" type="ORF">BO66DRAFT_57178</name>
</gene>
<dbReference type="Proteomes" id="UP000249661">
    <property type="component" value="Unassembled WGS sequence"/>
</dbReference>
<evidence type="ECO:0000313" key="1">
    <source>
        <dbReference type="EMBL" id="RAH71434.1"/>
    </source>
</evidence>
<sequence>MQPHQLEKPKRAPRKHVTTACVACRESKIRCDGSTPHCQNCQRKGKECKYQHGDDKRKYVLLRRSSHFVHITRLGYMSCTHHIGGRRERWITS</sequence>
<name>A0ACD1HD30_9EURO</name>
<keyword evidence="2" id="KW-1185">Reference proteome</keyword>
<protein>
    <submittedName>
        <fullName evidence="1">Uncharacterized protein</fullName>
    </submittedName>
</protein>
<evidence type="ECO:0000313" key="2">
    <source>
        <dbReference type="Proteomes" id="UP000249661"/>
    </source>
</evidence>
<reference evidence="1" key="1">
    <citation type="submission" date="2018-02" db="EMBL/GenBank/DDBJ databases">
        <title>The genomes of Aspergillus section Nigri reveals drivers in fungal speciation.</title>
        <authorList>
            <consortium name="DOE Joint Genome Institute"/>
            <person name="Vesth T.C."/>
            <person name="Nybo J."/>
            <person name="Theobald S."/>
            <person name="Brandl J."/>
            <person name="Frisvad J.C."/>
            <person name="Nielsen K.F."/>
            <person name="Lyhne E.K."/>
            <person name="Kogle M.E."/>
            <person name="Kuo A."/>
            <person name="Riley R."/>
            <person name="Clum A."/>
            <person name="Nolan M."/>
            <person name="Lipzen A."/>
            <person name="Salamov A."/>
            <person name="Henrissat B."/>
            <person name="Wiebenga A."/>
            <person name="De vries R.P."/>
            <person name="Grigoriev I.V."/>
            <person name="Mortensen U.H."/>
            <person name="Andersen M.R."/>
            <person name="Baker S.E."/>
        </authorList>
    </citation>
    <scope>NUCLEOTIDE SEQUENCE</scope>
    <source>
        <strain evidence="1">CBS 121060</strain>
    </source>
</reference>
<accession>A0ACD1HD30</accession>